<gene>
    <name evidence="2" type="ORF">Cme02nite_05790</name>
</gene>
<evidence type="ECO:0000313" key="3">
    <source>
        <dbReference type="Proteomes" id="UP000660339"/>
    </source>
</evidence>
<proteinExistence type="predicted"/>
<dbReference type="AlphaFoldDB" id="A0A8J3L513"/>
<reference evidence="2" key="1">
    <citation type="submission" date="2021-01" db="EMBL/GenBank/DDBJ databases">
        <title>Whole genome shotgun sequence of Catellatospora methionotrophica NBRC 14553.</title>
        <authorList>
            <person name="Komaki H."/>
            <person name="Tamura T."/>
        </authorList>
    </citation>
    <scope>NUCLEOTIDE SEQUENCE</scope>
    <source>
        <strain evidence="2">NBRC 14553</strain>
    </source>
</reference>
<feature type="region of interest" description="Disordered" evidence="1">
    <location>
        <begin position="1"/>
        <end position="21"/>
    </location>
</feature>
<name>A0A8J3L513_9ACTN</name>
<organism evidence="2 3">
    <name type="scientific">Catellatospora methionotrophica</name>
    <dbReference type="NCBI Taxonomy" id="121620"/>
    <lineage>
        <taxon>Bacteria</taxon>
        <taxon>Bacillati</taxon>
        <taxon>Actinomycetota</taxon>
        <taxon>Actinomycetes</taxon>
        <taxon>Micromonosporales</taxon>
        <taxon>Micromonosporaceae</taxon>
        <taxon>Catellatospora</taxon>
    </lineage>
</organism>
<accession>A0A8J3L513</accession>
<dbReference type="Proteomes" id="UP000660339">
    <property type="component" value="Unassembled WGS sequence"/>
</dbReference>
<evidence type="ECO:0000256" key="1">
    <source>
        <dbReference type="SAM" id="MobiDB-lite"/>
    </source>
</evidence>
<evidence type="ECO:0000313" key="2">
    <source>
        <dbReference type="EMBL" id="GIG12247.1"/>
    </source>
</evidence>
<comment type="caution">
    <text evidence="2">The sequence shown here is derived from an EMBL/GenBank/DDBJ whole genome shotgun (WGS) entry which is preliminary data.</text>
</comment>
<keyword evidence="3" id="KW-1185">Reference proteome</keyword>
<sequence>MRDYTQEAGRYDETRGGDARADAAAAAIEPLRARHYPPQSDAADRVARIASGHGLRLAGQARFVGQAGPQPPDLARPRLRPGGTRPLTDGGQPRR</sequence>
<dbReference type="EMBL" id="BONJ01000001">
    <property type="protein sequence ID" value="GIG12247.1"/>
    <property type="molecule type" value="Genomic_DNA"/>
</dbReference>
<dbReference type="RefSeq" id="WP_166380219.1">
    <property type="nucleotide sequence ID" value="NZ_BAAATT010000033.1"/>
</dbReference>
<feature type="region of interest" description="Disordered" evidence="1">
    <location>
        <begin position="60"/>
        <end position="95"/>
    </location>
</feature>
<protein>
    <submittedName>
        <fullName evidence="2">Uncharacterized protein</fullName>
    </submittedName>
</protein>